<name>A0A1I8IDX6_9PLAT</name>
<dbReference type="AlphaFoldDB" id="A0A1I8IDX6"/>
<feature type="compositionally biased region" description="Acidic residues" evidence="1">
    <location>
        <begin position="1"/>
        <end position="12"/>
    </location>
</feature>
<evidence type="ECO:0000313" key="3">
    <source>
        <dbReference type="WBParaSite" id="maker-uti_cns_0011634-snap-gene-0.3-mRNA-1"/>
    </source>
</evidence>
<dbReference type="Proteomes" id="UP000095280">
    <property type="component" value="Unplaced"/>
</dbReference>
<keyword evidence="2" id="KW-1185">Reference proteome</keyword>
<evidence type="ECO:0000256" key="1">
    <source>
        <dbReference type="SAM" id="MobiDB-lite"/>
    </source>
</evidence>
<protein>
    <submittedName>
        <fullName evidence="3">OTU domain-containing protein</fullName>
    </submittedName>
</protein>
<evidence type="ECO:0000313" key="2">
    <source>
        <dbReference type="Proteomes" id="UP000095280"/>
    </source>
</evidence>
<organism evidence="2 3">
    <name type="scientific">Macrostomum lignano</name>
    <dbReference type="NCBI Taxonomy" id="282301"/>
    <lineage>
        <taxon>Eukaryota</taxon>
        <taxon>Metazoa</taxon>
        <taxon>Spiralia</taxon>
        <taxon>Lophotrochozoa</taxon>
        <taxon>Platyhelminthes</taxon>
        <taxon>Rhabditophora</taxon>
        <taxon>Macrostomorpha</taxon>
        <taxon>Macrostomida</taxon>
        <taxon>Macrostomidae</taxon>
        <taxon>Macrostomum</taxon>
    </lineage>
</organism>
<dbReference type="WBParaSite" id="maker-uti_cns_0011634-snap-gene-0.3-mRNA-1">
    <property type="protein sequence ID" value="maker-uti_cns_0011634-snap-gene-0.3-mRNA-1"/>
    <property type="gene ID" value="maker-uti_cns_0011634-snap-gene-0.3"/>
</dbReference>
<feature type="region of interest" description="Disordered" evidence="1">
    <location>
        <begin position="1"/>
        <end position="130"/>
    </location>
</feature>
<feature type="compositionally biased region" description="Basic and acidic residues" evidence="1">
    <location>
        <begin position="13"/>
        <end position="28"/>
    </location>
</feature>
<proteinExistence type="predicted"/>
<accession>A0A1I8IDX6</accession>
<sequence length="367" mass="41563">EEEAAEYEEEAAEEKRKPLNTEKRKPLNTEEEAAEGEEEAAEYGEEEAAEYGEEEAAEYGEEEAAEYGEEEAAEYGEEEAAEYGEEEAAEYGEEEGEYEEEEGEYGEEEAAEYGEEAEYEEEEAVEYEEEEAEEYAIEAAPIAGPDGDGATPVSPVQQAPLVVRFNYSEKKRIVMSQLNSVLDNRAEQMRQLQCDEESLSGLTRAVHRINRARLCHVGCKPVTCRDEYCMAAQRLAQRFANYEAQYGFNSRLQTELQSYSAVLMLDNEYEQPMLILDEEEDGDETVGLVASRIEFEDFDQLPVESVNMWYQIETPIEFLVASQDDEQRKCAFHYMQLLDCASKRVGWSAVHVGPDTSSGVAYARGRV</sequence>
<feature type="compositionally biased region" description="Acidic residues" evidence="1">
    <location>
        <begin position="29"/>
        <end position="130"/>
    </location>
</feature>
<reference evidence="3" key="1">
    <citation type="submission" date="2016-11" db="UniProtKB">
        <authorList>
            <consortium name="WormBaseParasite"/>
        </authorList>
    </citation>
    <scope>IDENTIFICATION</scope>
</reference>